<protein>
    <submittedName>
        <fullName evidence="2">SDR family oxidoreductase</fullName>
    </submittedName>
</protein>
<dbReference type="InterPro" id="IPR029903">
    <property type="entry name" value="RmlD-like-bd"/>
</dbReference>
<name>A0ABP5Q7B6_9ACTN</name>
<evidence type="ECO:0000313" key="2">
    <source>
        <dbReference type="EMBL" id="GAA2227890.1"/>
    </source>
</evidence>
<dbReference type="InterPro" id="IPR036291">
    <property type="entry name" value="NAD(P)-bd_dom_sf"/>
</dbReference>
<evidence type="ECO:0000259" key="1">
    <source>
        <dbReference type="Pfam" id="PF04321"/>
    </source>
</evidence>
<keyword evidence="3" id="KW-1185">Reference proteome</keyword>
<dbReference type="EMBL" id="BAAATR010000002">
    <property type="protein sequence ID" value="GAA2227890.1"/>
    <property type="molecule type" value="Genomic_DNA"/>
</dbReference>
<proteinExistence type="predicted"/>
<reference evidence="3" key="1">
    <citation type="journal article" date="2019" name="Int. J. Syst. Evol. Microbiol.">
        <title>The Global Catalogue of Microorganisms (GCM) 10K type strain sequencing project: providing services to taxonomists for standard genome sequencing and annotation.</title>
        <authorList>
            <consortium name="The Broad Institute Genomics Platform"/>
            <consortium name="The Broad Institute Genome Sequencing Center for Infectious Disease"/>
            <person name="Wu L."/>
            <person name="Ma J."/>
        </authorList>
    </citation>
    <scope>NUCLEOTIDE SEQUENCE [LARGE SCALE GENOMIC DNA]</scope>
    <source>
        <strain evidence="3">JCM 7356</strain>
    </source>
</reference>
<feature type="domain" description="RmlD-like substrate binding" evidence="1">
    <location>
        <begin position="14"/>
        <end position="277"/>
    </location>
</feature>
<dbReference type="Pfam" id="PF04321">
    <property type="entry name" value="RmlD_sub_bind"/>
    <property type="match status" value="1"/>
</dbReference>
<dbReference type="PANTHER" id="PTHR43242">
    <property type="entry name" value="NAD(P)-BINDING ROSSMANN-FOLD SUPERFAMILY PROTEIN"/>
    <property type="match status" value="1"/>
</dbReference>
<organism evidence="2 3">
    <name type="scientific">Kitasatospora cystarginea</name>
    <dbReference type="NCBI Taxonomy" id="58350"/>
    <lineage>
        <taxon>Bacteria</taxon>
        <taxon>Bacillati</taxon>
        <taxon>Actinomycetota</taxon>
        <taxon>Actinomycetes</taxon>
        <taxon>Kitasatosporales</taxon>
        <taxon>Streptomycetaceae</taxon>
        <taxon>Kitasatospora</taxon>
    </lineage>
</organism>
<dbReference type="RefSeq" id="WP_344634441.1">
    <property type="nucleotide sequence ID" value="NZ_BAAATR010000002.1"/>
</dbReference>
<accession>A0ABP5Q7B6</accession>
<evidence type="ECO:0000313" key="3">
    <source>
        <dbReference type="Proteomes" id="UP001500305"/>
    </source>
</evidence>
<sequence>MTSTVPRTDGATTLIVGSGFVGRAVAARVARDGGHAVLASRRPPDRVGAPWMCLDASDPAACARVVDRVRPDRLVLVHGPSDVTWCEANPERAEELHTAAAAHLTAAAAGRRLVLVSTDNVFDGSRPDNDESADPAPANAYGRAKLAAERIVRAAPDTTVLRVSLVYGWEPADSAKWLNFFAACAHRLRSGETVEAPYDQWTTPVLVDDVAAVTAAALAPGAPALLHLGGPDRVSRAAWAEAIADALGVPRTRVLRVPRAGGRYASRPAHTCLTSSLLDDFLLRHGLRVRGVAEGARELLEARP</sequence>
<comment type="caution">
    <text evidence="2">The sequence shown here is derived from an EMBL/GenBank/DDBJ whole genome shotgun (WGS) entry which is preliminary data.</text>
</comment>
<dbReference type="SUPFAM" id="SSF51735">
    <property type="entry name" value="NAD(P)-binding Rossmann-fold domains"/>
    <property type="match status" value="1"/>
</dbReference>
<dbReference type="PANTHER" id="PTHR43242:SF1">
    <property type="entry name" value="NAD(P)-BINDING ROSSMANN-FOLD SUPERFAMILY PROTEIN"/>
    <property type="match status" value="1"/>
</dbReference>
<gene>
    <name evidence="2" type="ORF">GCM10010430_04310</name>
</gene>
<dbReference type="Proteomes" id="UP001500305">
    <property type="component" value="Unassembled WGS sequence"/>
</dbReference>
<dbReference type="Gene3D" id="3.40.50.720">
    <property type="entry name" value="NAD(P)-binding Rossmann-like Domain"/>
    <property type="match status" value="1"/>
</dbReference>